<feature type="compositionally biased region" description="Basic and acidic residues" evidence="1">
    <location>
        <begin position="194"/>
        <end position="211"/>
    </location>
</feature>
<sequence>MDADNDPADLGILAASPAGPATSLTASPTTTSTPPTKAATAVVPTAEVTRMPLADFRVALPPELLCAILEHMDPLWLPVAARVSTTWYDCAVAVGGAHATMITTRLVDEAILAGATDVALWCLEKLACPWTERRALLATITDQGLTERMGGTGVRSPLTAIAALVHSRTDTALYASEIAHVDESADPVTSHSLAKRDNNVRGRRHRDDAHNDCSANDGNEDVHAPLAARLHRLERCGYRWDDATLACAAVTANTVDFEALAVAHPVGLALAWVVASALGRIDLLDLLGRRWMHAAPAGACLHVAHPAAHDWMARFTPWVHDAEPVRTSGWRSWADPPEDALAVWIAQRGDAFVLDPHGHLAAALLGVDYDANDDDDDRQIPRCLHIGRMVISGRPSYERGPYLSESARMARETMLKVDDILRTTRIYRDEPTATRCAHQTR</sequence>
<feature type="domain" description="F-box" evidence="2">
    <location>
        <begin position="60"/>
        <end position="90"/>
    </location>
</feature>
<dbReference type="RefSeq" id="YP_009119053.1">
    <property type="nucleotide sequence ID" value="NC_026440.1"/>
</dbReference>
<organism evidence="3 4">
    <name type="scientific">Pandoravirus inopinatum</name>
    <dbReference type="NCBI Taxonomy" id="1605721"/>
    <lineage>
        <taxon>Viruses</taxon>
        <taxon>Pandoravirus</taxon>
    </lineage>
</organism>
<dbReference type="InterPro" id="IPR036047">
    <property type="entry name" value="F-box-like_dom_sf"/>
</dbReference>
<dbReference type="GeneID" id="23461735"/>
<evidence type="ECO:0000313" key="4">
    <source>
        <dbReference type="Proteomes" id="UP000202511"/>
    </source>
</evidence>
<dbReference type="SUPFAM" id="SSF81383">
    <property type="entry name" value="F-box domain"/>
    <property type="match status" value="1"/>
</dbReference>
<dbReference type="Pfam" id="PF00646">
    <property type="entry name" value="F-box"/>
    <property type="match status" value="1"/>
</dbReference>
<dbReference type="EMBL" id="KP136319">
    <property type="protein sequence ID" value="AJF96818.1"/>
    <property type="molecule type" value="Genomic_DNA"/>
</dbReference>
<protein>
    <recommendedName>
        <fullName evidence="2">F-box domain-containing protein</fullName>
    </recommendedName>
</protein>
<name>A0A0B5IVX7_9VIRU</name>
<dbReference type="Proteomes" id="UP000202511">
    <property type="component" value="Segment"/>
</dbReference>
<dbReference type="KEGG" id="vg:23461735"/>
<feature type="region of interest" description="Disordered" evidence="1">
    <location>
        <begin position="187"/>
        <end position="218"/>
    </location>
</feature>
<feature type="region of interest" description="Disordered" evidence="1">
    <location>
        <begin position="11"/>
        <end position="38"/>
    </location>
</feature>
<accession>A0A0B5IVX7</accession>
<proteinExistence type="predicted"/>
<evidence type="ECO:0000313" key="3">
    <source>
        <dbReference type="EMBL" id="AJF96818.1"/>
    </source>
</evidence>
<evidence type="ECO:0000259" key="2">
    <source>
        <dbReference type="Pfam" id="PF00646"/>
    </source>
</evidence>
<dbReference type="InterPro" id="IPR001810">
    <property type="entry name" value="F-box_dom"/>
</dbReference>
<reference evidence="3 4" key="1">
    <citation type="journal article" date="2015" name="Parasitol. Res.">
        <title>Viruses in close associations with free-living amoebae.</title>
        <authorList>
            <person name="Scheid P."/>
        </authorList>
    </citation>
    <scope>NUCLEOTIDE SEQUENCE [LARGE SCALE GENOMIC DNA]</scope>
    <source>
        <strain evidence="3">KlaHel</strain>
    </source>
</reference>
<evidence type="ECO:0000256" key="1">
    <source>
        <dbReference type="SAM" id="MobiDB-lite"/>
    </source>
</evidence>
<feature type="compositionally biased region" description="Low complexity" evidence="1">
    <location>
        <begin position="14"/>
        <end position="38"/>
    </location>
</feature>